<comment type="caution">
    <text evidence="1">The sequence shown here is derived from an EMBL/GenBank/DDBJ whole genome shotgun (WGS) entry which is preliminary data.</text>
</comment>
<accession>A0AAD6C640</accession>
<dbReference type="EMBL" id="JAPVEA010000006">
    <property type="protein sequence ID" value="KAJ5449765.1"/>
    <property type="molecule type" value="Genomic_DNA"/>
</dbReference>
<name>A0AAD6C640_9EURO</name>
<dbReference type="AlphaFoldDB" id="A0AAD6C640"/>
<reference evidence="1" key="2">
    <citation type="journal article" date="2023" name="IMA Fungus">
        <title>Comparative genomic study of the Penicillium genus elucidates a diverse pangenome and 15 lateral gene transfer events.</title>
        <authorList>
            <person name="Petersen C."/>
            <person name="Sorensen T."/>
            <person name="Nielsen M.R."/>
            <person name="Sondergaard T.E."/>
            <person name="Sorensen J.L."/>
            <person name="Fitzpatrick D.A."/>
            <person name="Frisvad J.C."/>
            <person name="Nielsen K.L."/>
        </authorList>
    </citation>
    <scope>NUCLEOTIDE SEQUENCE</scope>
    <source>
        <strain evidence="1">IBT 16125</strain>
    </source>
</reference>
<dbReference type="Proteomes" id="UP001213681">
    <property type="component" value="Unassembled WGS sequence"/>
</dbReference>
<proteinExistence type="predicted"/>
<keyword evidence="2" id="KW-1185">Reference proteome</keyword>
<evidence type="ECO:0000313" key="2">
    <source>
        <dbReference type="Proteomes" id="UP001213681"/>
    </source>
</evidence>
<sequence length="246" mass="27637">MHTNLDLSASQLGGQTVHYGKHLRRKTETARLMPFLQRDTLQKEHSVLEKRKSRAEALLAAEHSQSTKIDRPPSHNLNPVTRYEEICADSWNRNNIVEARVPVQKADININASDNAKTEVYKTVLDDKHGTRDLELCCDCGTTFKVTGDNLNRIKVKSVTNKSVRVKPKDTTPGRGDDVSLNHIARMRAGSRRNDTDTDVDGTVDLVIRIVLSLIFVVCCCIGPNTFWYWIGLVNFGVWVCAVLLP</sequence>
<reference evidence="1" key="1">
    <citation type="submission" date="2022-12" db="EMBL/GenBank/DDBJ databases">
        <authorList>
            <person name="Petersen C."/>
        </authorList>
    </citation>
    <scope>NUCLEOTIDE SEQUENCE</scope>
    <source>
        <strain evidence="1">IBT 16125</strain>
    </source>
</reference>
<dbReference type="GeneID" id="81599839"/>
<gene>
    <name evidence="1" type="ORF">N7458_006214</name>
</gene>
<organism evidence="1 2">
    <name type="scientific">Penicillium daleae</name>
    <dbReference type="NCBI Taxonomy" id="63821"/>
    <lineage>
        <taxon>Eukaryota</taxon>
        <taxon>Fungi</taxon>
        <taxon>Dikarya</taxon>
        <taxon>Ascomycota</taxon>
        <taxon>Pezizomycotina</taxon>
        <taxon>Eurotiomycetes</taxon>
        <taxon>Eurotiomycetidae</taxon>
        <taxon>Eurotiales</taxon>
        <taxon>Aspergillaceae</taxon>
        <taxon>Penicillium</taxon>
    </lineage>
</organism>
<dbReference type="RefSeq" id="XP_056765300.1">
    <property type="nucleotide sequence ID" value="XM_056909596.1"/>
</dbReference>
<evidence type="ECO:0000313" key="1">
    <source>
        <dbReference type="EMBL" id="KAJ5449765.1"/>
    </source>
</evidence>
<protein>
    <submittedName>
        <fullName evidence="1">Uncharacterized protein</fullName>
    </submittedName>
</protein>